<protein>
    <submittedName>
        <fullName evidence="2">Uncharacterized protein</fullName>
    </submittedName>
</protein>
<evidence type="ECO:0000313" key="3">
    <source>
        <dbReference type="Proteomes" id="UP001586593"/>
    </source>
</evidence>
<keyword evidence="3" id="KW-1185">Reference proteome</keyword>
<keyword evidence="1" id="KW-0472">Membrane</keyword>
<organism evidence="2 3">
    <name type="scientific">Phialemonium thermophilum</name>
    <dbReference type="NCBI Taxonomy" id="223376"/>
    <lineage>
        <taxon>Eukaryota</taxon>
        <taxon>Fungi</taxon>
        <taxon>Dikarya</taxon>
        <taxon>Ascomycota</taxon>
        <taxon>Pezizomycotina</taxon>
        <taxon>Sordariomycetes</taxon>
        <taxon>Sordariomycetidae</taxon>
        <taxon>Cephalothecales</taxon>
        <taxon>Cephalothecaceae</taxon>
        <taxon>Phialemonium</taxon>
    </lineage>
</organism>
<feature type="transmembrane region" description="Helical" evidence="1">
    <location>
        <begin position="95"/>
        <end position="119"/>
    </location>
</feature>
<feature type="transmembrane region" description="Helical" evidence="1">
    <location>
        <begin position="131"/>
        <end position="151"/>
    </location>
</feature>
<evidence type="ECO:0000313" key="2">
    <source>
        <dbReference type="EMBL" id="KAL1872633.1"/>
    </source>
</evidence>
<comment type="caution">
    <text evidence="2">The sequence shown here is derived from an EMBL/GenBank/DDBJ whole genome shotgun (WGS) entry which is preliminary data.</text>
</comment>
<proteinExistence type="predicted"/>
<keyword evidence="1" id="KW-1133">Transmembrane helix</keyword>
<accession>A0ABR3X9K6</accession>
<name>A0ABR3X9K6_9PEZI</name>
<gene>
    <name evidence="2" type="ORF">VTK73DRAFT_1437</name>
</gene>
<dbReference type="EMBL" id="JAZHXJ010000135">
    <property type="protein sequence ID" value="KAL1872633.1"/>
    <property type="molecule type" value="Genomic_DNA"/>
</dbReference>
<keyword evidence="1" id="KW-0812">Transmembrane</keyword>
<dbReference type="Proteomes" id="UP001586593">
    <property type="component" value="Unassembled WGS sequence"/>
</dbReference>
<evidence type="ECO:0000256" key="1">
    <source>
        <dbReference type="SAM" id="Phobius"/>
    </source>
</evidence>
<reference evidence="2 3" key="1">
    <citation type="journal article" date="2024" name="Commun. Biol.">
        <title>Comparative genomic analysis of thermophilic fungi reveals convergent evolutionary adaptations and gene losses.</title>
        <authorList>
            <person name="Steindorff A.S."/>
            <person name="Aguilar-Pontes M.V."/>
            <person name="Robinson A.J."/>
            <person name="Andreopoulos B."/>
            <person name="LaButti K."/>
            <person name="Kuo A."/>
            <person name="Mondo S."/>
            <person name="Riley R."/>
            <person name="Otillar R."/>
            <person name="Haridas S."/>
            <person name="Lipzen A."/>
            <person name="Grimwood J."/>
            <person name="Schmutz J."/>
            <person name="Clum A."/>
            <person name="Reid I.D."/>
            <person name="Moisan M.C."/>
            <person name="Butler G."/>
            <person name="Nguyen T.T.M."/>
            <person name="Dewar K."/>
            <person name="Conant G."/>
            <person name="Drula E."/>
            <person name="Henrissat B."/>
            <person name="Hansel C."/>
            <person name="Singer S."/>
            <person name="Hutchinson M.I."/>
            <person name="de Vries R.P."/>
            <person name="Natvig D.O."/>
            <person name="Powell A.J."/>
            <person name="Tsang A."/>
            <person name="Grigoriev I.V."/>
        </authorList>
    </citation>
    <scope>NUCLEOTIDE SEQUENCE [LARGE SCALE GENOMIC DNA]</scope>
    <source>
        <strain evidence="2 3">ATCC 24622</strain>
    </source>
</reference>
<sequence length="166" mass="18248">MTVLREQARDDKTTKRRRTLCIFAVLQKFSRSDEVLRLSHVPLVPTFHFFGLGKTSCIVGRENPDYTMASGAFGRTAGQHFEDLSCLVHLCVSTLFHLLTSIFFCSSCLAFCGLCISQYSPSEFLQVDSLSYVTACIIFSPLSLSCCLIPCSGSIGRIGTAFAGNH</sequence>